<dbReference type="AlphaFoldDB" id="A0A1I5XG78"/>
<dbReference type="Gene3D" id="1.20.1260.10">
    <property type="match status" value="1"/>
</dbReference>
<accession>A0A1I5XG78</accession>
<proteinExistence type="predicted"/>
<dbReference type="InterPro" id="IPR047114">
    <property type="entry name" value="YciF"/>
</dbReference>
<dbReference type="PANTHER" id="PTHR30565:SF9">
    <property type="entry name" value="PROTEIN YCIF"/>
    <property type="match status" value="1"/>
</dbReference>
<sequence>MANKTKSKVSKSAGAAANDSMLKDFFQDEIKDIYWAEKNILKALPKMKKAATSSELQNAFEEHYAQTQTHVERLEKVFALLEKKPQAKKCDAMAGILQEGTGIIEETKKGTATRDVGLILAAQKSRTL</sequence>
<dbReference type="Pfam" id="PF05974">
    <property type="entry name" value="DUF892"/>
    <property type="match status" value="1"/>
</dbReference>
<dbReference type="STRING" id="1465490.SAMN05444277_108167"/>
<gene>
    <name evidence="1" type="ORF">SAMN05444277_108167</name>
</gene>
<dbReference type="EMBL" id="FOXQ01000008">
    <property type="protein sequence ID" value="SFQ30965.1"/>
    <property type="molecule type" value="Genomic_DNA"/>
</dbReference>
<dbReference type="RefSeq" id="WP_245751430.1">
    <property type="nucleotide sequence ID" value="NZ_FOXQ01000008.1"/>
</dbReference>
<dbReference type="Proteomes" id="UP000199031">
    <property type="component" value="Unassembled WGS sequence"/>
</dbReference>
<organism evidence="1 2">
    <name type="scientific">Parafilimonas terrae</name>
    <dbReference type="NCBI Taxonomy" id="1465490"/>
    <lineage>
        <taxon>Bacteria</taxon>
        <taxon>Pseudomonadati</taxon>
        <taxon>Bacteroidota</taxon>
        <taxon>Chitinophagia</taxon>
        <taxon>Chitinophagales</taxon>
        <taxon>Chitinophagaceae</taxon>
        <taxon>Parafilimonas</taxon>
    </lineage>
</organism>
<dbReference type="InterPro" id="IPR010287">
    <property type="entry name" value="DUF892_YciF-like"/>
</dbReference>
<reference evidence="1 2" key="1">
    <citation type="submission" date="2016-10" db="EMBL/GenBank/DDBJ databases">
        <authorList>
            <person name="de Groot N.N."/>
        </authorList>
    </citation>
    <scope>NUCLEOTIDE SEQUENCE [LARGE SCALE GENOMIC DNA]</scope>
    <source>
        <strain evidence="1 2">DSM 28286</strain>
    </source>
</reference>
<keyword evidence="2" id="KW-1185">Reference proteome</keyword>
<dbReference type="InterPro" id="IPR012347">
    <property type="entry name" value="Ferritin-like"/>
</dbReference>
<dbReference type="SUPFAM" id="SSF47240">
    <property type="entry name" value="Ferritin-like"/>
    <property type="match status" value="1"/>
</dbReference>
<dbReference type="InterPro" id="IPR009078">
    <property type="entry name" value="Ferritin-like_SF"/>
</dbReference>
<evidence type="ECO:0000313" key="1">
    <source>
        <dbReference type="EMBL" id="SFQ30965.1"/>
    </source>
</evidence>
<name>A0A1I5XG78_9BACT</name>
<protein>
    <submittedName>
        <fullName evidence="1">Uncharacterized protein</fullName>
    </submittedName>
</protein>
<evidence type="ECO:0000313" key="2">
    <source>
        <dbReference type="Proteomes" id="UP000199031"/>
    </source>
</evidence>
<dbReference type="PANTHER" id="PTHR30565">
    <property type="entry name" value="PROTEIN YCIF"/>
    <property type="match status" value="1"/>
</dbReference>